<reference evidence="6" key="1">
    <citation type="submission" date="2019-08" db="EMBL/GenBank/DDBJ databases">
        <authorList>
            <person name="Kucharzyk K."/>
            <person name="Murdoch R.W."/>
            <person name="Higgins S."/>
            <person name="Loffler F."/>
        </authorList>
    </citation>
    <scope>NUCLEOTIDE SEQUENCE</scope>
</reference>
<keyword evidence="1" id="KW-0819">tRNA processing</keyword>
<dbReference type="Gene3D" id="3.30.230.10">
    <property type="match status" value="1"/>
</dbReference>
<dbReference type="GO" id="GO:0004526">
    <property type="term" value="F:ribonuclease P activity"/>
    <property type="evidence" value="ECO:0007669"/>
    <property type="project" value="UniProtKB-EC"/>
</dbReference>
<dbReference type="EMBL" id="VSSQ01097116">
    <property type="protein sequence ID" value="MPN40596.1"/>
    <property type="molecule type" value="Genomic_DNA"/>
</dbReference>
<dbReference type="GO" id="GO:0042781">
    <property type="term" value="F:3'-tRNA processing endoribonuclease activity"/>
    <property type="evidence" value="ECO:0007669"/>
    <property type="project" value="TreeGrafter"/>
</dbReference>
<keyword evidence="5" id="KW-0694">RNA-binding</keyword>
<dbReference type="PANTHER" id="PTHR33992">
    <property type="entry name" value="RIBONUCLEASE P PROTEIN COMPONENT"/>
    <property type="match status" value="1"/>
</dbReference>
<accession>A0A645HPV3</accession>
<proteinExistence type="inferred from homology"/>
<dbReference type="NCBIfam" id="TIGR00188">
    <property type="entry name" value="rnpA"/>
    <property type="match status" value="1"/>
</dbReference>
<keyword evidence="3" id="KW-0255">Endonuclease</keyword>
<evidence type="ECO:0000256" key="3">
    <source>
        <dbReference type="ARBA" id="ARBA00022759"/>
    </source>
</evidence>
<dbReference type="PANTHER" id="PTHR33992:SF1">
    <property type="entry name" value="RIBONUCLEASE P PROTEIN COMPONENT"/>
    <property type="match status" value="1"/>
</dbReference>
<dbReference type="InterPro" id="IPR020568">
    <property type="entry name" value="Ribosomal_Su5_D2-typ_SF"/>
</dbReference>
<protein>
    <submittedName>
        <fullName evidence="6">Ribonuclease P protein component</fullName>
        <ecNumber evidence="6">3.1.26.5</ecNumber>
    </submittedName>
</protein>
<dbReference type="InterPro" id="IPR014721">
    <property type="entry name" value="Ribsml_uS5_D2-typ_fold_subgr"/>
</dbReference>
<dbReference type="HAMAP" id="MF_00227">
    <property type="entry name" value="RNase_P"/>
    <property type="match status" value="1"/>
</dbReference>
<gene>
    <name evidence="6" type="primary">rnpA_54</name>
    <name evidence="6" type="ORF">SDC9_188134</name>
</gene>
<evidence type="ECO:0000256" key="5">
    <source>
        <dbReference type="ARBA" id="ARBA00022884"/>
    </source>
</evidence>
<dbReference type="GO" id="GO:0000049">
    <property type="term" value="F:tRNA binding"/>
    <property type="evidence" value="ECO:0007669"/>
    <property type="project" value="InterPro"/>
</dbReference>
<dbReference type="Pfam" id="PF00825">
    <property type="entry name" value="Ribonuclease_P"/>
    <property type="match status" value="1"/>
</dbReference>
<dbReference type="SUPFAM" id="SSF54211">
    <property type="entry name" value="Ribosomal protein S5 domain 2-like"/>
    <property type="match status" value="1"/>
</dbReference>
<dbReference type="AlphaFoldDB" id="A0A645HPV3"/>
<dbReference type="GO" id="GO:0030677">
    <property type="term" value="C:ribonuclease P complex"/>
    <property type="evidence" value="ECO:0007669"/>
    <property type="project" value="TreeGrafter"/>
</dbReference>
<organism evidence="6">
    <name type="scientific">bioreactor metagenome</name>
    <dbReference type="NCBI Taxonomy" id="1076179"/>
    <lineage>
        <taxon>unclassified sequences</taxon>
        <taxon>metagenomes</taxon>
        <taxon>ecological metagenomes</taxon>
    </lineage>
</organism>
<dbReference type="InterPro" id="IPR000100">
    <property type="entry name" value="RNase_P"/>
</dbReference>
<name>A0A645HPV3_9ZZZZ</name>
<comment type="caution">
    <text evidence="6">The sequence shown here is derived from an EMBL/GenBank/DDBJ whole genome shotgun (WGS) entry which is preliminary data.</text>
</comment>
<evidence type="ECO:0000256" key="4">
    <source>
        <dbReference type="ARBA" id="ARBA00022801"/>
    </source>
</evidence>
<evidence type="ECO:0000256" key="2">
    <source>
        <dbReference type="ARBA" id="ARBA00022722"/>
    </source>
</evidence>
<keyword evidence="4 6" id="KW-0378">Hydrolase</keyword>
<dbReference type="EC" id="3.1.26.5" evidence="6"/>
<sequence length="122" mass="14117">MEGVFLLKKKYRLRKNKDFQKVYGEKNSVAAGTIVLYIRNKSMDASPRVGFSVSKKIGNSVVRNRCRRLMREALRPHLPKIKPGKDYVFIGRHSLAKADFYQVEKDMINALRRKGCIMEALK</sequence>
<keyword evidence="2" id="KW-0540">Nuclease</keyword>
<evidence type="ECO:0000256" key="1">
    <source>
        <dbReference type="ARBA" id="ARBA00022694"/>
    </source>
</evidence>
<evidence type="ECO:0000313" key="6">
    <source>
        <dbReference type="EMBL" id="MPN40596.1"/>
    </source>
</evidence>